<organism evidence="9">
    <name type="scientific">Pseudomonas sp. Hg7Tf</name>
    <dbReference type="NCBI Taxonomy" id="3236988"/>
    <lineage>
        <taxon>Bacteria</taxon>
        <taxon>Pseudomonadati</taxon>
        <taxon>Pseudomonadota</taxon>
        <taxon>Gammaproteobacteria</taxon>
        <taxon>Pseudomonadales</taxon>
        <taxon>Pseudomonadaceae</taxon>
        <taxon>Pseudomonas</taxon>
    </lineage>
</organism>
<dbReference type="GO" id="GO:0016846">
    <property type="term" value="F:carbon-sulfur lyase activity"/>
    <property type="evidence" value="ECO:0007669"/>
    <property type="project" value="UniProtKB-ARBA"/>
</dbReference>
<dbReference type="SUPFAM" id="SSF53686">
    <property type="entry name" value="Tryptophan synthase beta subunit-like PLP-dependent enzymes"/>
    <property type="match status" value="1"/>
</dbReference>
<gene>
    <name evidence="9" type="ORF">AB4Y39_09090</name>
</gene>
<dbReference type="GO" id="GO:0030170">
    <property type="term" value="F:pyridoxal phosphate binding"/>
    <property type="evidence" value="ECO:0007669"/>
    <property type="project" value="InterPro"/>
</dbReference>
<comment type="similarity">
    <text evidence="2">Belongs to the ACC deaminase/D-cysteine desulfhydrase family.</text>
</comment>
<dbReference type="PANTHER" id="PTHR48078:SF2">
    <property type="entry name" value="CATABOLIC L-SERINE_THREONINE DEHYDRATASE"/>
    <property type="match status" value="1"/>
</dbReference>
<proteinExistence type="inferred from homology"/>
<keyword evidence="5" id="KW-0663">Pyridoxal phosphate</keyword>
<dbReference type="EMBL" id="CP162607">
    <property type="protein sequence ID" value="XDK38806.1"/>
    <property type="molecule type" value="Genomic_DNA"/>
</dbReference>
<dbReference type="AlphaFoldDB" id="A0AB39I1U6"/>
<name>A0AB39I1U6_9PSED</name>
<dbReference type="Pfam" id="PF00291">
    <property type="entry name" value="PALP"/>
    <property type="match status" value="1"/>
</dbReference>
<evidence type="ECO:0000256" key="7">
    <source>
        <dbReference type="ARBA" id="ARBA00049406"/>
    </source>
</evidence>
<dbReference type="GO" id="GO:0009097">
    <property type="term" value="P:isoleucine biosynthetic process"/>
    <property type="evidence" value="ECO:0007669"/>
    <property type="project" value="TreeGrafter"/>
</dbReference>
<dbReference type="PANTHER" id="PTHR48078">
    <property type="entry name" value="THREONINE DEHYDRATASE, MITOCHONDRIAL-RELATED"/>
    <property type="match status" value="1"/>
</dbReference>
<dbReference type="InterPro" id="IPR050147">
    <property type="entry name" value="Ser/Thr_Dehydratase"/>
</dbReference>
<evidence type="ECO:0000256" key="4">
    <source>
        <dbReference type="ARBA" id="ARBA00012093"/>
    </source>
</evidence>
<evidence type="ECO:0000256" key="6">
    <source>
        <dbReference type="ARBA" id="ARBA00023239"/>
    </source>
</evidence>
<comment type="similarity">
    <text evidence="3">Belongs to the serine/threonine dehydratase family.</text>
</comment>
<dbReference type="InterPro" id="IPR001926">
    <property type="entry name" value="TrpB-like_PALP"/>
</dbReference>
<feature type="domain" description="Tryptophan synthase beta chain-like PALP" evidence="8">
    <location>
        <begin position="5"/>
        <end position="289"/>
    </location>
</feature>
<dbReference type="GO" id="GO:0003941">
    <property type="term" value="F:L-serine ammonia-lyase activity"/>
    <property type="evidence" value="ECO:0007669"/>
    <property type="project" value="UniProtKB-EC"/>
</dbReference>
<evidence type="ECO:0000256" key="2">
    <source>
        <dbReference type="ARBA" id="ARBA00008639"/>
    </source>
</evidence>
<reference evidence="9" key="1">
    <citation type="submission" date="2024-07" db="EMBL/GenBank/DDBJ databases">
        <title>Identification and characteristics of a novel species of coltsfoot's symbiotic bacteria.</title>
        <authorList>
            <person name="Juszczyk A."/>
            <person name="Jasielczuk I."/>
            <person name="Gurgul A."/>
            <person name="Rogala M."/>
            <person name="Kowalczyk A."/>
            <person name="Szmatola T."/>
            <person name="Kosecka-Strojek M."/>
            <person name="Arent Z."/>
            <person name="Latowski D."/>
        </authorList>
    </citation>
    <scope>NUCLEOTIDE SEQUENCE</scope>
    <source>
        <strain evidence="9">Hg7Tf</strain>
    </source>
</reference>
<dbReference type="InterPro" id="IPR000634">
    <property type="entry name" value="Ser/Thr_deHydtase_PyrdxlP-BS"/>
</dbReference>
<comment type="catalytic activity">
    <reaction evidence="7">
        <text>L-serine = pyruvate + NH4(+)</text>
        <dbReference type="Rhea" id="RHEA:19169"/>
        <dbReference type="ChEBI" id="CHEBI:15361"/>
        <dbReference type="ChEBI" id="CHEBI:28938"/>
        <dbReference type="ChEBI" id="CHEBI:33384"/>
        <dbReference type="EC" id="4.3.1.17"/>
    </reaction>
</comment>
<dbReference type="GO" id="GO:0006565">
    <property type="term" value="P:L-serine catabolic process"/>
    <property type="evidence" value="ECO:0007669"/>
    <property type="project" value="TreeGrafter"/>
</dbReference>
<evidence type="ECO:0000256" key="3">
    <source>
        <dbReference type="ARBA" id="ARBA00010869"/>
    </source>
</evidence>
<keyword evidence="6" id="KW-0456">Lyase</keyword>
<dbReference type="RefSeq" id="WP_280043566.1">
    <property type="nucleotide sequence ID" value="NZ_CP162607.1"/>
</dbReference>
<dbReference type="EC" id="4.3.1.17" evidence="4"/>
<dbReference type="GO" id="GO:0006567">
    <property type="term" value="P:L-threonine catabolic process"/>
    <property type="evidence" value="ECO:0007669"/>
    <property type="project" value="TreeGrafter"/>
</dbReference>
<dbReference type="PIRSF" id="PIRSF006278">
    <property type="entry name" value="ACCD_DCysDesulf"/>
    <property type="match status" value="1"/>
</dbReference>
<dbReference type="GO" id="GO:0004794">
    <property type="term" value="F:threonine deaminase activity"/>
    <property type="evidence" value="ECO:0007669"/>
    <property type="project" value="TreeGrafter"/>
</dbReference>
<dbReference type="InterPro" id="IPR027278">
    <property type="entry name" value="ACCD_DCysDesulf"/>
</dbReference>
<protein>
    <recommendedName>
        <fullName evidence="4">L-serine ammonia-lyase</fullName>
        <ecNumber evidence="4">4.3.1.17</ecNumber>
    </recommendedName>
</protein>
<accession>A0AB39I1U6</accession>
<dbReference type="PROSITE" id="PS00165">
    <property type="entry name" value="DEHYDRATASE_SER_THR"/>
    <property type="match status" value="1"/>
</dbReference>
<evidence type="ECO:0000259" key="8">
    <source>
        <dbReference type="Pfam" id="PF00291"/>
    </source>
</evidence>
<evidence type="ECO:0000313" key="9">
    <source>
        <dbReference type="EMBL" id="XDK38806.1"/>
    </source>
</evidence>
<dbReference type="InterPro" id="IPR036052">
    <property type="entry name" value="TrpB-like_PALP_sf"/>
</dbReference>
<evidence type="ECO:0000256" key="1">
    <source>
        <dbReference type="ARBA" id="ARBA00001933"/>
    </source>
</evidence>
<comment type="cofactor">
    <cofactor evidence="1">
        <name>pyridoxal 5'-phosphate</name>
        <dbReference type="ChEBI" id="CHEBI:597326"/>
    </cofactor>
</comment>
<sequence>MSLHIETPLLASRPLSLASGLDIWLKLDALQPSGSFKLRGIGAACEAYAKQGKRRFVSSSGGNAGIAVAYAGRCLGLAVTVVVPETTTERAKQLIRQEQADVIVHGKAWHEANALALSLLGDDDAYIHPFDDPLLWQGHATMIDEVAASNFSPDAVVVAVGGGGLLSGVCEGLARNGWDQVPVFAVETQGAASLAAAMAQKQWIALDSVNTVATSLAAKQVCQRAFAWSQERPVYSHVVSDQAALDACERFLSDQRILVEPACGAALALAYAPSDALKRYEKVLVIVCGGVTATIDQIRQWRAAC</sequence>
<evidence type="ECO:0000256" key="5">
    <source>
        <dbReference type="ARBA" id="ARBA00022898"/>
    </source>
</evidence>
<dbReference type="Gene3D" id="3.40.50.1100">
    <property type="match status" value="2"/>
</dbReference>